<dbReference type="Gene3D" id="3.30.420.10">
    <property type="entry name" value="Ribonuclease H-like superfamily/Ribonuclease H"/>
    <property type="match status" value="1"/>
</dbReference>
<feature type="domain" description="RNase H type-1" evidence="1">
    <location>
        <begin position="263"/>
        <end position="390"/>
    </location>
</feature>
<dbReference type="InterPro" id="IPR026960">
    <property type="entry name" value="RVT-Znf"/>
</dbReference>
<keyword evidence="3" id="KW-1185">Reference proteome</keyword>
<dbReference type="InterPro" id="IPR053151">
    <property type="entry name" value="RNase_H-like"/>
</dbReference>
<dbReference type="PROSITE" id="PS50879">
    <property type="entry name" value="RNASE_H_1"/>
    <property type="match status" value="1"/>
</dbReference>
<dbReference type="GO" id="GO:0003676">
    <property type="term" value="F:nucleic acid binding"/>
    <property type="evidence" value="ECO:0007669"/>
    <property type="project" value="InterPro"/>
</dbReference>
<proteinExistence type="predicted"/>
<dbReference type="InterPro" id="IPR036397">
    <property type="entry name" value="RNaseH_sf"/>
</dbReference>
<sequence>WLNDDIILRDYAAGLGPEVCNMPVIDFVLNDEWNQDYLKQYLPPALVLQVGAHPVPAEEADDVRVWRWSERGDFTLRTAYELTNPVASTTQAQPVWRTIWKAPTMQRVRSFLWLMNHDRLFTNAERGRRHLTTEKGCKICGADLETTIHIIRDCPFARATWADMLGAEPDSLFLEPDIKRWSHFYLSGRSQIIDSTLFAGVSWLLWKNRNGLVFRSELKTHTHIQVQAKQLREQLLKAFEKEMKVFGDGGLRVRRDVGWQPPAPNWVCVNTDGSVNSFPGSTACGGIVRGDDGRFIRAFMTNLGGGSITCAELTGIVYGLRLAWEEGARKVVLQTDSATAKSLIETASSNHPHYTWVAEVRRWLERPWTVRIDHVYREANHELVEIGNIR</sequence>
<name>A0AAV0QQ04_9ROSI</name>
<evidence type="ECO:0000313" key="3">
    <source>
        <dbReference type="Proteomes" id="UP001154282"/>
    </source>
</evidence>
<dbReference type="PANTHER" id="PTHR47723">
    <property type="entry name" value="OS05G0353850 PROTEIN"/>
    <property type="match status" value="1"/>
</dbReference>
<dbReference type="SUPFAM" id="SSF53098">
    <property type="entry name" value="Ribonuclease H-like"/>
    <property type="match status" value="1"/>
</dbReference>
<dbReference type="Pfam" id="PF13456">
    <property type="entry name" value="RVT_3"/>
    <property type="match status" value="1"/>
</dbReference>
<dbReference type="InterPro" id="IPR012337">
    <property type="entry name" value="RNaseH-like_sf"/>
</dbReference>
<evidence type="ECO:0000259" key="1">
    <source>
        <dbReference type="PROSITE" id="PS50879"/>
    </source>
</evidence>
<dbReference type="InterPro" id="IPR044730">
    <property type="entry name" value="RNase_H-like_dom_plant"/>
</dbReference>
<dbReference type="PANTHER" id="PTHR47723:SF19">
    <property type="entry name" value="POLYNUCLEOTIDYL TRANSFERASE, RIBONUCLEASE H-LIKE SUPERFAMILY PROTEIN"/>
    <property type="match status" value="1"/>
</dbReference>
<gene>
    <name evidence="2" type="ORF">LITE_LOCUS44280</name>
</gene>
<reference evidence="2" key="1">
    <citation type="submission" date="2022-08" db="EMBL/GenBank/DDBJ databases">
        <authorList>
            <person name="Gutierrez-Valencia J."/>
        </authorList>
    </citation>
    <scope>NUCLEOTIDE SEQUENCE</scope>
</reference>
<evidence type="ECO:0000313" key="2">
    <source>
        <dbReference type="EMBL" id="CAI0547219.1"/>
    </source>
</evidence>
<protein>
    <recommendedName>
        <fullName evidence="1">RNase H type-1 domain-containing protein</fullName>
    </recommendedName>
</protein>
<dbReference type="AlphaFoldDB" id="A0AAV0QQ04"/>
<accession>A0AAV0QQ04</accession>
<comment type="caution">
    <text evidence="2">The sequence shown here is derived from an EMBL/GenBank/DDBJ whole genome shotgun (WGS) entry which is preliminary data.</text>
</comment>
<dbReference type="EMBL" id="CAMGYJ010000010">
    <property type="protein sequence ID" value="CAI0547219.1"/>
    <property type="molecule type" value="Genomic_DNA"/>
</dbReference>
<dbReference type="CDD" id="cd06222">
    <property type="entry name" value="RNase_H_like"/>
    <property type="match status" value="1"/>
</dbReference>
<dbReference type="Proteomes" id="UP001154282">
    <property type="component" value="Unassembled WGS sequence"/>
</dbReference>
<dbReference type="GO" id="GO:0004523">
    <property type="term" value="F:RNA-DNA hybrid ribonuclease activity"/>
    <property type="evidence" value="ECO:0007669"/>
    <property type="project" value="InterPro"/>
</dbReference>
<feature type="non-terminal residue" evidence="2">
    <location>
        <position position="1"/>
    </location>
</feature>
<organism evidence="2 3">
    <name type="scientific">Linum tenue</name>
    <dbReference type="NCBI Taxonomy" id="586396"/>
    <lineage>
        <taxon>Eukaryota</taxon>
        <taxon>Viridiplantae</taxon>
        <taxon>Streptophyta</taxon>
        <taxon>Embryophyta</taxon>
        <taxon>Tracheophyta</taxon>
        <taxon>Spermatophyta</taxon>
        <taxon>Magnoliopsida</taxon>
        <taxon>eudicotyledons</taxon>
        <taxon>Gunneridae</taxon>
        <taxon>Pentapetalae</taxon>
        <taxon>rosids</taxon>
        <taxon>fabids</taxon>
        <taxon>Malpighiales</taxon>
        <taxon>Linaceae</taxon>
        <taxon>Linum</taxon>
    </lineage>
</organism>
<dbReference type="Pfam" id="PF13966">
    <property type="entry name" value="zf-RVT"/>
    <property type="match status" value="1"/>
</dbReference>
<dbReference type="InterPro" id="IPR002156">
    <property type="entry name" value="RNaseH_domain"/>
</dbReference>